<reference evidence="2 3" key="1">
    <citation type="submission" date="2019-03" db="EMBL/GenBank/DDBJ databases">
        <title>Single cell metagenomics reveals metabolic interactions within the superorganism composed of flagellate Streblomastix strix and complex community of Bacteroidetes bacteria on its surface.</title>
        <authorList>
            <person name="Treitli S.C."/>
            <person name="Kolisko M."/>
            <person name="Husnik F."/>
            <person name="Keeling P."/>
            <person name="Hampl V."/>
        </authorList>
    </citation>
    <scope>NUCLEOTIDE SEQUENCE [LARGE SCALE GENOMIC DNA]</scope>
    <source>
        <strain evidence="2">ST1C</strain>
    </source>
</reference>
<evidence type="ECO:0000313" key="2">
    <source>
        <dbReference type="EMBL" id="KAA6396562.1"/>
    </source>
</evidence>
<organism evidence="2 3">
    <name type="scientific">Streblomastix strix</name>
    <dbReference type="NCBI Taxonomy" id="222440"/>
    <lineage>
        <taxon>Eukaryota</taxon>
        <taxon>Metamonada</taxon>
        <taxon>Preaxostyla</taxon>
        <taxon>Oxymonadida</taxon>
        <taxon>Streblomastigidae</taxon>
        <taxon>Streblomastix</taxon>
    </lineage>
</organism>
<evidence type="ECO:0000313" key="3">
    <source>
        <dbReference type="Proteomes" id="UP000324800"/>
    </source>
</evidence>
<evidence type="ECO:0000313" key="1">
    <source>
        <dbReference type="EMBL" id="KAA6377882.1"/>
    </source>
</evidence>
<dbReference type="EMBL" id="SNRW01009510">
    <property type="protein sequence ID" value="KAA6377882.1"/>
    <property type="molecule type" value="Genomic_DNA"/>
</dbReference>
<dbReference type="AlphaFoldDB" id="A0A5J4WPL5"/>
<protein>
    <submittedName>
        <fullName evidence="2">Uncharacterized protein</fullName>
    </submittedName>
</protein>
<dbReference type="Proteomes" id="UP000324800">
    <property type="component" value="Unassembled WGS sequence"/>
</dbReference>
<dbReference type="EMBL" id="SNRW01001394">
    <property type="protein sequence ID" value="KAA6396562.1"/>
    <property type="molecule type" value="Genomic_DNA"/>
</dbReference>
<proteinExistence type="predicted"/>
<sequence length="177" mass="20028">MSVLPYLSAQVAFHPPVNAKLYISSISSFIDSQQAAYHPCAISLGDIKRIDHQLQLATVGNFQSSLIPPYSTQLLCAADLLVSVLLRSSTTLSMSSQFQNESLSLIRYAQEISNKFRSLPIYDRLRFQTYAAQASNYTRKKLWPRARDQIDKTMQFIYNEQNPLFPSTQATIVKCIL</sequence>
<name>A0A5J4WPL5_9EUKA</name>
<comment type="caution">
    <text evidence="2">The sequence shown here is derived from an EMBL/GenBank/DDBJ whole genome shotgun (WGS) entry which is preliminary data.</text>
</comment>
<accession>A0A5J4WPL5</accession>
<gene>
    <name evidence="2" type="ORF">EZS28_007914</name>
    <name evidence="1" type="ORF">EZS28_026590</name>
</gene>